<protein>
    <submittedName>
        <fullName evidence="1">Uncharacterized protein</fullName>
    </submittedName>
</protein>
<dbReference type="AlphaFoldDB" id="X8AEM5"/>
<reference evidence="1" key="1">
    <citation type="submission" date="2014-01" db="EMBL/GenBank/DDBJ databases">
        <authorList>
            <person name="Brown-Elliot B."/>
            <person name="Wallace R."/>
            <person name="Lenaerts A."/>
            <person name="Ordway D."/>
            <person name="DeGroote M.A."/>
            <person name="Parker T."/>
            <person name="Sizemore C."/>
            <person name="Tallon L.J."/>
            <person name="Sadzewicz L.K."/>
            <person name="Sengamalay N."/>
            <person name="Fraser C.M."/>
            <person name="Hine E."/>
            <person name="Shefchek K.A."/>
            <person name="Das S.P."/>
            <person name="Tettelin H."/>
        </authorList>
    </citation>
    <scope>NUCLEOTIDE SEQUENCE [LARGE SCALE GENOMIC DNA]</scope>
    <source>
        <strain evidence="1">4042</strain>
    </source>
</reference>
<comment type="caution">
    <text evidence="1">The sequence shown here is derived from an EMBL/GenBank/DDBJ whole genome shotgun (WGS) entry which is preliminary data.</text>
</comment>
<dbReference type="PATRIC" id="fig|1299334.3.peg.5929"/>
<accession>X8AEM5</accession>
<sequence>MTPFTFGGHLYVVAGFPGADWARNARAAGVGTLSRAARNGK</sequence>
<evidence type="ECO:0000313" key="1">
    <source>
        <dbReference type="EMBL" id="EUA29989.1"/>
    </source>
</evidence>
<dbReference type="EMBL" id="JAOB01000060">
    <property type="protein sequence ID" value="EUA29989.1"/>
    <property type="molecule type" value="Genomic_DNA"/>
</dbReference>
<name>X8AEM5_MYCXE</name>
<gene>
    <name evidence="1" type="ORF">I553_4244</name>
</gene>
<proteinExistence type="predicted"/>
<organism evidence="1">
    <name type="scientific">Mycobacterium xenopi 4042</name>
    <dbReference type="NCBI Taxonomy" id="1299334"/>
    <lineage>
        <taxon>Bacteria</taxon>
        <taxon>Bacillati</taxon>
        <taxon>Actinomycetota</taxon>
        <taxon>Actinomycetes</taxon>
        <taxon>Mycobacteriales</taxon>
        <taxon>Mycobacteriaceae</taxon>
        <taxon>Mycobacterium</taxon>
    </lineage>
</organism>